<dbReference type="GO" id="GO:0006525">
    <property type="term" value="P:arginine metabolic process"/>
    <property type="evidence" value="ECO:0007669"/>
    <property type="project" value="TreeGrafter"/>
</dbReference>
<evidence type="ECO:0000256" key="2">
    <source>
        <dbReference type="ARBA" id="ARBA00022801"/>
    </source>
</evidence>
<comment type="similarity">
    <text evidence="1">Belongs to the DDAH family.</text>
</comment>
<dbReference type="GO" id="GO:0000052">
    <property type="term" value="P:citrulline metabolic process"/>
    <property type="evidence" value="ECO:0007669"/>
    <property type="project" value="TreeGrafter"/>
</dbReference>
<dbReference type="GO" id="GO:0016403">
    <property type="term" value="F:dimethylargininase activity"/>
    <property type="evidence" value="ECO:0007669"/>
    <property type="project" value="TreeGrafter"/>
</dbReference>
<dbReference type="PANTHER" id="PTHR12737">
    <property type="entry name" value="DIMETHYLARGININE DIMETHYLAMINOHYDROLASE"/>
    <property type="match status" value="1"/>
</dbReference>
<dbReference type="FunFam" id="3.75.10.10:FF:000004">
    <property type="entry name" value="N(G),N(G)-dimethylarginine dimethylaminohydrolase 1"/>
    <property type="match status" value="1"/>
</dbReference>
<evidence type="ECO:0000256" key="1">
    <source>
        <dbReference type="ARBA" id="ARBA00008532"/>
    </source>
</evidence>
<organism evidence="4">
    <name type="scientific">Branchiostoma belcheri</name>
    <name type="common">Amphioxus</name>
    <dbReference type="NCBI Taxonomy" id="7741"/>
    <lineage>
        <taxon>Eukaryota</taxon>
        <taxon>Metazoa</taxon>
        <taxon>Chordata</taxon>
        <taxon>Cephalochordata</taxon>
        <taxon>Leptocardii</taxon>
        <taxon>Amphioxiformes</taxon>
        <taxon>Branchiostomatidae</taxon>
        <taxon>Branchiostoma</taxon>
    </lineage>
</organism>
<proteinExistence type="evidence at transcript level"/>
<dbReference type="InterPro" id="IPR033199">
    <property type="entry name" value="DDAH-like"/>
</dbReference>
<protein>
    <submittedName>
        <fullName evidence="4">Dimethylarginine dimethylaminohydrolase b</fullName>
    </submittedName>
</protein>
<dbReference type="Pfam" id="PF19420">
    <property type="entry name" value="DDAH_eukar"/>
    <property type="match status" value="1"/>
</dbReference>
<sequence length="274" mass="30705">MADFCWNFPEFKHAVVREVSDDVNNAVRDSTSTETVDLEKCRAEWELYVQALRDLGLDVTVIPQDPKLPDCQFVEDPCIVIGDTALITRPACGPRQGETTVLEETMRNLGLKVRVVESDAATLEGGDVIFTGKEIFCGDSVLSNEEGFKILEETFGDDYPCHSIFVEYPEFHLKGYAALAAPGIMAICDNEWGHPAWKDICDTSNYPYKVMWIPDDFGNNCLYINDTIMHAPENQKPDTFAVFQKDMADYNLIPMSSEEVSKVDAALTCQSLLF</sequence>
<accession>Q0GK44</accession>
<reference evidence="4" key="1">
    <citation type="journal article" date="2008" name="Gene">
        <title>Characterization and expression of two amphioxus DDAH genes originating from an amphioxus-specific gene duplication.</title>
        <authorList>
            <person name="Chen D."/>
            <person name="Lin Y."/>
            <person name="Zhang H."/>
        </authorList>
    </citation>
    <scope>NUCLEOTIDE SEQUENCE</scope>
</reference>
<dbReference type="EMBL" id="DQ860842">
    <property type="protein sequence ID" value="ABI17432.1"/>
    <property type="molecule type" value="mRNA"/>
</dbReference>
<keyword evidence="2 4" id="KW-0378">Hydrolase</keyword>
<feature type="active site" description="Proton donor" evidence="3">
    <location>
        <position position="172"/>
    </location>
</feature>
<feature type="active site" description="Nucleophile" evidence="3">
    <location>
        <position position="269"/>
    </location>
</feature>
<dbReference type="GO" id="GO:0016597">
    <property type="term" value="F:amino acid binding"/>
    <property type="evidence" value="ECO:0007669"/>
    <property type="project" value="TreeGrafter"/>
</dbReference>
<evidence type="ECO:0000313" key="4">
    <source>
        <dbReference type="EMBL" id="ABI17432.1"/>
    </source>
</evidence>
<name>Q0GK44_BRABE</name>
<dbReference type="AlphaFoldDB" id="Q0GK44"/>
<dbReference type="SUPFAM" id="SSF55909">
    <property type="entry name" value="Pentein"/>
    <property type="match status" value="1"/>
</dbReference>
<dbReference type="GO" id="GO:0045429">
    <property type="term" value="P:positive regulation of nitric oxide biosynthetic process"/>
    <property type="evidence" value="ECO:0007669"/>
    <property type="project" value="TreeGrafter"/>
</dbReference>
<dbReference type="PANTHER" id="PTHR12737:SF9">
    <property type="entry name" value="DIMETHYLARGININASE"/>
    <property type="match status" value="1"/>
</dbReference>
<evidence type="ECO:0000256" key="3">
    <source>
        <dbReference type="PIRSR" id="PIRSR633199-1"/>
    </source>
</evidence>
<dbReference type="Gene3D" id="3.75.10.10">
    <property type="entry name" value="L-arginine/glycine Amidinotransferase, Chain A"/>
    <property type="match status" value="1"/>
</dbReference>